<dbReference type="Gene3D" id="3.90.226.10">
    <property type="entry name" value="2-enoyl-CoA Hydratase, Chain A, domain 1"/>
    <property type="match status" value="1"/>
</dbReference>
<dbReference type="InterPro" id="IPR029045">
    <property type="entry name" value="ClpP/crotonase-like_dom_sf"/>
</dbReference>
<dbReference type="EMBL" id="JACIGO010000003">
    <property type="protein sequence ID" value="MBB4291115.1"/>
    <property type="molecule type" value="Genomic_DNA"/>
</dbReference>
<evidence type="ECO:0008006" key="3">
    <source>
        <dbReference type="Google" id="ProtNLM"/>
    </source>
</evidence>
<protein>
    <recommendedName>
        <fullName evidence="3">Clp protease family protein</fullName>
    </recommendedName>
</protein>
<dbReference type="AlphaFoldDB" id="A0AAE2SX45"/>
<accession>A0AAE2SX45</accession>
<dbReference type="SUPFAM" id="SSF52096">
    <property type="entry name" value="ClpP/crotonase"/>
    <property type="match status" value="1"/>
</dbReference>
<name>A0AAE2SX45_RHILE</name>
<comment type="caution">
    <text evidence="1">The sequence shown here is derived from an EMBL/GenBank/DDBJ whole genome shotgun (WGS) entry which is preliminary data.</text>
</comment>
<reference evidence="1 2" key="1">
    <citation type="submission" date="2020-08" db="EMBL/GenBank/DDBJ databases">
        <title>Genomic Encyclopedia of Type Strains, Phase IV (KMG-V): Genome sequencing to study the core and pangenomes of soil and plant-associated prokaryotes.</title>
        <authorList>
            <person name="Whitman W."/>
        </authorList>
    </citation>
    <scope>NUCLEOTIDE SEQUENCE [LARGE SCALE GENOMIC DNA]</scope>
    <source>
        <strain evidence="1 2">SEMIA 415</strain>
    </source>
</reference>
<evidence type="ECO:0000313" key="2">
    <source>
        <dbReference type="Proteomes" id="UP000538507"/>
    </source>
</evidence>
<dbReference type="Proteomes" id="UP000538507">
    <property type="component" value="Unassembled WGS sequence"/>
</dbReference>
<organism evidence="1 2">
    <name type="scientific">Rhizobium leguminosarum</name>
    <dbReference type="NCBI Taxonomy" id="384"/>
    <lineage>
        <taxon>Bacteria</taxon>
        <taxon>Pseudomonadati</taxon>
        <taxon>Pseudomonadota</taxon>
        <taxon>Alphaproteobacteria</taxon>
        <taxon>Hyphomicrobiales</taxon>
        <taxon>Rhizobiaceae</taxon>
        <taxon>Rhizobium/Agrobacterium group</taxon>
        <taxon>Rhizobium</taxon>
    </lineage>
</organism>
<gene>
    <name evidence="1" type="ORF">GGE16_003174</name>
</gene>
<sequence>MLRFGAIANRILMYDRGDLIVRFPIFVFSKHLLSLILLVLLFLSLPIGPAISEAAEQKKQAGQPPMRFIIVRSLLCMEDCPEWISAEGRITSDTPTQLRKVLKKIGDRKLPVVFLSEGGEVDAAYAMGRMIRKAGLETAVGGTRLKDCPADDTRCAAAIAKDGSSVGVTYSDGAYCFSACPLAFAGGTSRVSSQWAFIGVHQITTVYKRERVSYRIEYKIVNGKKKEISRKEVGRKSAGQSSSTKLGKKAAAALTGYLKEMGVSADLIALMMSTPPDRITIVPPTDALRMGLNTDMLAYNEWPGMPLCAPGAAAEAVCHGHPAVEAPAAAEAPAQAVAADTSVKLPTTHPMDFLLMSNGNCEDECTQWISADGDITPETPARLEAILKTLGGRKLPIVFQSNGGDMDAAFAMGRMIRAAGLETSIGRTQLPNCPKLDPLCKAGIAENGPTEGEVFAGRASCLSTCTLALMGGRPRVVGYSSIGLVRPTAAEYREFFAYFDEMGVSAEAYETMMLTTSIERGTIFRTQALELGIINGIIPDDEEPGLHVCGPEAKESLRCHRKAEAKIVPAASVN</sequence>
<evidence type="ECO:0000313" key="1">
    <source>
        <dbReference type="EMBL" id="MBB4291115.1"/>
    </source>
</evidence>
<proteinExistence type="predicted"/>